<dbReference type="EMBL" id="JANPWB010000010">
    <property type="protein sequence ID" value="KAJ1146335.1"/>
    <property type="molecule type" value="Genomic_DNA"/>
</dbReference>
<organism evidence="2 3">
    <name type="scientific">Pleurodeles waltl</name>
    <name type="common">Iberian ribbed newt</name>
    <dbReference type="NCBI Taxonomy" id="8319"/>
    <lineage>
        <taxon>Eukaryota</taxon>
        <taxon>Metazoa</taxon>
        <taxon>Chordata</taxon>
        <taxon>Craniata</taxon>
        <taxon>Vertebrata</taxon>
        <taxon>Euteleostomi</taxon>
        <taxon>Amphibia</taxon>
        <taxon>Batrachia</taxon>
        <taxon>Caudata</taxon>
        <taxon>Salamandroidea</taxon>
        <taxon>Salamandridae</taxon>
        <taxon>Pleurodelinae</taxon>
        <taxon>Pleurodeles</taxon>
    </lineage>
</organism>
<comment type="caution">
    <text evidence="2">The sequence shown here is derived from an EMBL/GenBank/DDBJ whole genome shotgun (WGS) entry which is preliminary data.</text>
</comment>
<dbReference type="AlphaFoldDB" id="A0AAV7R4B5"/>
<feature type="compositionally biased region" description="Basic and acidic residues" evidence="1">
    <location>
        <begin position="9"/>
        <end position="32"/>
    </location>
</feature>
<evidence type="ECO:0000313" key="3">
    <source>
        <dbReference type="Proteomes" id="UP001066276"/>
    </source>
</evidence>
<sequence>MPTIHRSSWSREELRQEKESGRENDRTAENLERLGIVPEESRTMQGVKTHQEGVSPGEQGGSPAARVMEETSQAGAWTLLHAADPPLSCSLSAVSADTSSVAEK</sequence>
<proteinExistence type="predicted"/>
<feature type="region of interest" description="Disordered" evidence="1">
    <location>
        <begin position="1"/>
        <end position="68"/>
    </location>
</feature>
<accession>A0AAV7R4B5</accession>
<name>A0AAV7R4B5_PLEWA</name>
<gene>
    <name evidence="2" type="ORF">NDU88_012612</name>
</gene>
<dbReference type="Proteomes" id="UP001066276">
    <property type="component" value="Chromosome 6"/>
</dbReference>
<reference evidence="2" key="1">
    <citation type="journal article" date="2022" name="bioRxiv">
        <title>Sequencing and chromosome-scale assembly of the giantPleurodeles waltlgenome.</title>
        <authorList>
            <person name="Brown T."/>
            <person name="Elewa A."/>
            <person name="Iarovenko S."/>
            <person name="Subramanian E."/>
            <person name="Araus A.J."/>
            <person name="Petzold A."/>
            <person name="Susuki M."/>
            <person name="Suzuki K.-i.T."/>
            <person name="Hayashi T."/>
            <person name="Toyoda A."/>
            <person name="Oliveira C."/>
            <person name="Osipova E."/>
            <person name="Leigh N.D."/>
            <person name="Simon A."/>
            <person name="Yun M.H."/>
        </authorList>
    </citation>
    <scope>NUCLEOTIDE SEQUENCE</scope>
    <source>
        <strain evidence="2">20211129_DDA</strain>
        <tissue evidence="2">Liver</tissue>
    </source>
</reference>
<evidence type="ECO:0000313" key="2">
    <source>
        <dbReference type="EMBL" id="KAJ1146335.1"/>
    </source>
</evidence>
<keyword evidence="3" id="KW-1185">Reference proteome</keyword>
<protein>
    <submittedName>
        <fullName evidence="2">Uncharacterized protein</fullName>
    </submittedName>
</protein>
<evidence type="ECO:0000256" key="1">
    <source>
        <dbReference type="SAM" id="MobiDB-lite"/>
    </source>
</evidence>